<feature type="domain" description="AAA+ ATPase" evidence="5">
    <location>
        <begin position="96"/>
        <end position="266"/>
    </location>
</feature>
<dbReference type="GO" id="GO:0051301">
    <property type="term" value="P:cell division"/>
    <property type="evidence" value="ECO:0007669"/>
    <property type="project" value="UniProtKB-KW"/>
</dbReference>
<feature type="region of interest" description="Disordered" evidence="4">
    <location>
        <begin position="197"/>
        <end position="234"/>
    </location>
</feature>
<gene>
    <name evidence="6" type="ORF">TSOC_007232</name>
</gene>
<feature type="non-terminal residue" evidence="6">
    <location>
        <position position="425"/>
    </location>
</feature>
<name>A0A2J8A1J7_9CHLO</name>
<dbReference type="OrthoDB" id="5421at2759"/>
<feature type="region of interest" description="Disordered" evidence="4">
    <location>
        <begin position="1"/>
        <end position="65"/>
    </location>
</feature>
<dbReference type="SUPFAM" id="SSF52540">
    <property type="entry name" value="P-loop containing nucleoside triphosphate hydrolases"/>
    <property type="match status" value="2"/>
</dbReference>
<evidence type="ECO:0000256" key="4">
    <source>
        <dbReference type="SAM" id="MobiDB-lite"/>
    </source>
</evidence>
<dbReference type="PANTHER" id="PTHR23077:SF171">
    <property type="entry name" value="NUCLEAR VALOSIN-CONTAINING PROTEIN-LIKE"/>
    <property type="match status" value="1"/>
</dbReference>
<keyword evidence="2 3" id="KW-0067">ATP-binding</keyword>
<keyword evidence="7" id="KW-1185">Reference proteome</keyword>
<dbReference type="EMBL" id="PGGS01000239">
    <property type="protein sequence ID" value="PNH06397.1"/>
    <property type="molecule type" value="Genomic_DNA"/>
</dbReference>
<protein>
    <submittedName>
        <fullName evidence="6">Cell division control protein 48 B</fullName>
    </submittedName>
</protein>
<keyword evidence="6" id="KW-0132">Cell division</keyword>
<dbReference type="SMART" id="SM00382">
    <property type="entry name" value="AAA"/>
    <property type="match status" value="1"/>
</dbReference>
<dbReference type="Pfam" id="PF00004">
    <property type="entry name" value="AAA"/>
    <property type="match status" value="1"/>
</dbReference>
<evidence type="ECO:0000256" key="1">
    <source>
        <dbReference type="ARBA" id="ARBA00022741"/>
    </source>
</evidence>
<dbReference type="InterPro" id="IPR003960">
    <property type="entry name" value="ATPase_AAA_CS"/>
</dbReference>
<dbReference type="InterPro" id="IPR050168">
    <property type="entry name" value="AAA_ATPase_domain"/>
</dbReference>
<dbReference type="GO" id="GO:0016887">
    <property type="term" value="F:ATP hydrolysis activity"/>
    <property type="evidence" value="ECO:0007669"/>
    <property type="project" value="InterPro"/>
</dbReference>
<keyword evidence="1 3" id="KW-0547">Nucleotide-binding</keyword>
<evidence type="ECO:0000256" key="3">
    <source>
        <dbReference type="RuleBase" id="RU003651"/>
    </source>
</evidence>
<evidence type="ECO:0000256" key="2">
    <source>
        <dbReference type="ARBA" id="ARBA00022840"/>
    </source>
</evidence>
<reference evidence="6 7" key="1">
    <citation type="journal article" date="2017" name="Mol. Biol. Evol.">
        <title>The 4-celled Tetrabaena socialis nuclear genome reveals the essential components for genetic control of cell number at the origin of multicellularity in the volvocine lineage.</title>
        <authorList>
            <person name="Featherston J."/>
            <person name="Arakaki Y."/>
            <person name="Hanschen E.R."/>
            <person name="Ferris P.J."/>
            <person name="Michod R.E."/>
            <person name="Olson B.J.S.C."/>
            <person name="Nozaki H."/>
            <person name="Durand P.M."/>
        </authorList>
    </citation>
    <scope>NUCLEOTIDE SEQUENCE [LARGE SCALE GENOMIC DNA]</scope>
    <source>
        <strain evidence="6 7">NIES-571</strain>
    </source>
</reference>
<evidence type="ECO:0000313" key="6">
    <source>
        <dbReference type="EMBL" id="PNH06397.1"/>
    </source>
</evidence>
<proteinExistence type="inferred from homology"/>
<dbReference type="GO" id="GO:0005524">
    <property type="term" value="F:ATP binding"/>
    <property type="evidence" value="ECO:0007669"/>
    <property type="project" value="UniProtKB-KW"/>
</dbReference>
<dbReference type="Gene3D" id="3.40.50.300">
    <property type="entry name" value="P-loop containing nucleotide triphosphate hydrolases"/>
    <property type="match status" value="2"/>
</dbReference>
<dbReference type="AlphaFoldDB" id="A0A2J8A1J7"/>
<evidence type="ECO:0000259" key="5">
    <source>
        <dbReference type="SMART" id="SM00382"/>
    </source>
</evidence>
<dbReference type="Proteomes" id="UP000236333">
    <property type="component" value="Unassembled WGS sequence"/>
</dbReference>
<dbReference type="PANTHER" id="PTHR23077">
    <property type="entry name" value="AAA-FAMILY ATPASE"/>
    <property type="match status" value="1"/>
</dbReference>
<comment type="similarity">
    <text evidence="3">Belongs to the AAA ATPase family.</text>
</comment>
<dbReference type="Gene3D" id="1.10.8.60">
    <property type="match status" value="1"/>
</dbReference>
<dbReference type="InterPro" id="IPR003959">
    <property type="entry name" value="ATPase_AAA_core"/>
</dbReference>
<keyword evidence="6" id="KW-0131">Cell cycle</keyword>
<dbReference type="InterPro" id="IPR003593">
    <property type="entry name" value="AAA+_ATPase"/>
</dbReference>
<dbReference type="InterPro" id="IPR041569">
    <property type="entry name" value="AAA_lid_3"/>
</dbReference>
<dbReference type="PROSITE" id="PS00674">
    <property type="entry name" value="AAA"/>
    <property type="match status" value="1"/>
</dbReference>
<accession>A0A2J8A1J7</accession>
<comment type="caution">
    <text evidence="6">The sequence shown here is derived from an EMBL/GenBank/DDBJ whole genome shotgun (WGS) entry which is preliminary data.</text>
</comment>
<dbReference type="Pfam" id="PF17862">
    <property type="entry name" value="AAA_lid_3"/>
    <property type="match status" value="1"/>
</dbReference>
<dbReference type="InterPro" id="IPR027417">
    <property type="entry name" value="P-loop_NTPase"/>
</dbReference>
<organism evidence="6 7">
    <name type="scientific">Tetrabaena socialis</name>
    <dbReference type="NCBI Taxonomy" id="47790"/>
    <lineage>
        <taxon>Eukaryota</taxon>
        <taxon>Viridiplantae</taxon>
        <taxon>Chlorophyta</taxon>
        <taxon>core chlorophytes</taxon>
        <taxon>Chlorophyceae</taxon>
        <taxon>CS clade</taxon>
        <taxon>Chlamydomonadales</taxon>
        <taxon>Tetrabaenaceae</taxon>
        <taxon>Tetrabaena</taxon>
    </lineage>
</organism>
<sequence>MGSSCASRSRVVGCTRSGRTVKVRQGPEPAAPPAPARRGCRNNHADGATASGPAALPPPPPPRRVAGASAALQALRELVGWPVLYGEAGAALGVRWPRGLLLHGPPGCGKTLLVQAVAEEYGAVLHVVTASRVLGAYTGESERRLRGVFAAAQADADAGRTSVVFLDEVDALCPRRDGGRAHDSRVVAQLLTLLDGAASSRDTGPAPPPSTSYGTPPDAATLGGGGGGGRRGHLVVVGATNRPNALDPAVRRPGRLDREVLVALPDATQRLEILGLHTRGLQLAPGADLPAVAAACHGYSGADLAAVAREAAMAALAEVAAETYGIGAAATAAPLGAVRQGAAATPPPVLVVGGSHLAAALVRIRPSIVRGAEVDIPPVSWDDVGGLEEVKRRLKQAVEWPLQHAAAFERLGLAAPRGVLLHGPP</sequence>
<evidence type="ECO:0000313" key="7">
    <source>
        <dbReference type="Proteomes" id="UP000236333"/>
    </source>
</evidence>